<evidence type="ECO:0000313" key="2">
    <source>
        <dbReference type="Proteomes" id="UP001152302"/>
    </source>
</evidence>
<dbReference type="EMBL" id="JAMBPX010000016">
    <property type="protein sequence ID" value="MDG0860672.1"/>
    <property type="molecule type" value="Genomic_DNA"/>
</dbReference>
<name>A0A9X4LDQ3_9STAP</name>
<dbReference type="InterPro" id="IPR013321">
    <property type="entry name" value="Arc_rbn_hlx_hlx"/>
</dbReference>
<dbReference type="Gene3D" id="1.10.1220.10">
    <property type="entry name" value="Met repressor-like"/>
    <property type="match status" value="1"/>
</dbReference>
<evidence type="ECO:0000313" key="1">
    <source>
        <dbReference type="EMBL" id="MDG0860672.1"/>
    </source>
</evidence>
<proteinExistence type="predicted"/>
<organism evidence="1 2">
    <name type="scientific">Staphylococcus equorum</name>
    <dbReference type="NCBI Taxonomy" id="246432"/>
    <lineage>
        <taxon>Bacteria</taxon>
        <taxon>Bacillati</taxon>
        <taxon>Bacillota</taxon>
        <taxon>Bacilli</taxon>
        <taxon>Bacillales</taxon>
        <taxon>Staphylococcaceae</taxon>
        <taxon>Staphylococcus</taxon>
    </lineage>
</organism>
<sequence length="52" mass="6105">MEKEIKTEYKMIKVNKELHKLLKIESVSSGKSMQNIAEKAIKNYIHILECIE</sequence>
<accession>A0A9X4LDQ3</accession>
<dbReference type="GO" id="GO:0006355">
    <property type="term" value="P:regulation of DNA-templated transcription"/>
    <property type="evidence" value="ECO:0007669"/>
    <property type="project" value="InterPro"/>
</dbReference>
<evidence type="ECO:0008006" key="3">
    <source>
        <dbReference type="Google" id="ProtNLM"/>
    </source>
</evidence>
<gene>
    <name evidence="1" type="ORF">M4L21_15345</name>
</gene>
<comment type="caution">
    <text evidence="1">The sequence shown here is derived from an EMBL/GenBank/DDBJ whole genome shotgun (WGS) entry which is preliminary data.</text>
</comment>
<dbReference type="AlphaFoldDB" id="A0A9X4LDQ3"/>
<dbReference type="GeneID" id="79052758"/>
<dbReference type="RefSeq" id="WP_153672652.1">
    <property type="nucleotide sequence ID" value="NZ_CP093842.1"/>
</dbReference>
<dbReference type="Proteomes" id="UP001152302">
    <property type="component" value="Unassembled WGS sequence"/>
</dbReference>
<protein>
    <recommendedName>
        <fullName evidence="3">Antitoxin MazE</fullName>
    </recommendedName>
</protein>
<reference evidence="1" key="1">
    <citation type="submission" date="2022-05" db="EMBL/GenBank/DDBJ databases">
        <title>Comparative genomics of Staphylococcus equorum isolates.</title>
        <authorList>
            <person name="Luelf R.H."/>
        </authorList>
    </citation>
    <scope>NUCLEOTIDE SEQUENCE</scope>
    <source>
        <strain evidence="1">TMW 2.2343</strain>
    </source>
</reference>